<name>A0A0E9QHD0_ANGAN</name>
<evidence type="ECO:0000313" key="1">
    <source>
        <dbReference type="EMBL" id="JAH16261.1"/>
    </source>
</evidence>
<reference evidence="1" key="1">
    <citation type="submission" date="2014-11" db="EMBL/GenBank/DDBJ databases">
        <authorList>
            <person name="Amaro Gonzalez C."/>
        </authorList>
    </citation>
    <scope>NUCLEOTIDE SEQUENCE</scope>
</reference>
<reference evidence="1" key="2">
    <citation type="journal article" date="2015" name="Fish Shellfish Immunol.">
        <title>Early steps in the European eel (Anguilla anguilla)-Vibrio vulnificus interaction in the gills: Role of the RtxA13 toxin.</title>
        <authorList>
            <person name="Callol A."/>
            <person name="Pajuelo D."/>
            <person name="Ebbesson L."/>
            <person name="Teles M."/>
            <person name="MacKenzie S."/>
            <person name="Amaro C."/>
        </authorList>
    </citation>
    <scope>NUCLEOTIDE SEQUENCE</scope>
</reference>
<dbReference type="AlphaFoldDB" id="A0A0E9QHD0"/>
<proteinExistence type="predicted"/>
<protein>
    <submittedName>
        <fullName evidence="1">Uncharacterized protein</fullName>
    </submittedName>
</protein>
<sequence length="60" mass="6885">MSQRASNSQSNSSISHHLERFGETHRMNVMIKLAVHSPANWPTEVLGQAWLHIERCKHAH</sequence>
<organism evidence="1">
    <name type="scientific">Anguilla anguilla</name>
    <name type="common">European freshwater eel</name>
    <name type="synonym">Muraena anguilla</name>
    <dbReference type="NCBI Taxonomy" id="7936"/>
    <lineage>
        <taxon>Eukaryota</taxon>
        <taxon>Metazoa</taxon>
        <taxon>Chordata</taxon>
        <taxon>Craniata</taxon>
        <taxon>Vertebrata</taxon>
        <taxon>Euteleostomi</taxon>
        <taxon>Actinopterygii</taxon>
        <taxon>Neopterygii</taxon>
        <taxon>Teleostei</taxon>
        <taxon>Anguilliformes</taxon>
        <taxon>Anguillidae</taxon>
        <taxon>Anguilla</taxon>
    </lineage>
</organism>
<dbReference type="EMBL" id="GBXM01092316">
    <property type="protein sequence ID" value="JAH16261.1"/>
    <property type="molecule type" value="Transcribed_RNA"/>
</dbReference>
<accession>A0A0E9QHD0</accession>